<gene>
    <name evidence="2" type="ORF">MARGE09_P0370</name>
</gene>
<evidence type="ECO:0000313" key="2">
    <source>
        <dbReference type="EMBL" id="BCD96171.1"/>
    </source>
</evidence>
<dbReference type="Gene3D" id="3.40.50.2300">
    <property type="match status" value="2"/>
</dbReference>
<feature type="transmembrane region" description="Helical" evidence="1">
    <location>
        <begin position="16"/>
        <end position="35"/>
    </location>
</feature>
<dbReference type="RefSeq" id="WP_236985678.1">
    <property type="nucleotide sequence ID" value="NZ_AP023086.1"/>
</dbReference>
<name>A0AAN1WEM0_9GAMM</name>
<feature type="transmembrane region" description="Helical" evidence="1">
    <location>
        <begin position="41"/>
        <end position="65"/>
    </location>
</feature>
<keyword evidence="3" id="KW-1185">Reference proteome</keyword>
<dbReference type="Proteomes" id="UP001320119">
    <property type="component" value="Chromosome"/>
</dbReference>
<dbReference type="EMBL" id="AP023086">
    <property type="protein sequence ID" value="BCD96171.1"/>
    <property type="molecule type" value="Genomic_DNA"/>
</dbReference>
<evidence type="ECO:0000256" key="1">
    <source>
        <dbReference type="SAM" id="Phobius"/>
    </source>
</evidence>
<reference evidence="2 3" key="1">
    <citation type="journal article" date="2022" name="IScience">
        <title>An ultrasensitive nanofiber-based assay for enzymatic hydrolysis and deep-sea microbial degradation of cellulose.</title>
        <authorList>
            <person name="Tsudome M."/>
            <person name="Tachioka M."/>
            <person name="Miyazaki M."/>
            <person name="Uchimura K."/>
            <person name="Tsuda M."/>
            <person name="Takaki Y."/>
            <person name="Deguchi S."/>
        </authorList>
    </citation>
    <scope>NUCLEOTIDE SEQUENCE [LARGE SCALE GENOMIC DNA]</scope>
    <source>
        <strain evidence="2 3">GE09</strain>
    </source>
</reference>
<proteinExistence type="predicted"/>
<keyword evidence="1" id="KW-1133">Transmembrane helix</keyword>
<organism evidence="2 3">
    <name type="scientific">Marinagarivorans cellulosilyticus</name>
    <dbReference type="NCBI Taxonomy" id="2721545"/>
    <lineage>
        <taxon>Bacteria</taxon>
        <taxon>Pseudomonadati</taxon>
        <taxon>Pseudomonadota</taxon>
        <taxon>Gammaproteobacteria</taxon>
        <taxon>Cellvibrionales</taxon>
        <taxon>Cellvibrionaceae</taxon>
        <taxon>Marinagarivorans</taxon>
    </lineage>
</organism>
<dbReference type="SUPFAM" id="SSF53822">
    <property type="entry name" value="Periplasmic binding protein-like I"/>
    <property type="match status" value="1"/>
</dbReference>
<dbReference type="InterPro" id="IPR028082">
    <property type="entry name" value="Peripla_BP_I"/>
</dbReference>
<dbReference type="AlphaFoldDB" id="A0AAN1WEM0"/>
<keyword evidence="1" id="KW-0472">Membrane</keyword>
<dbReference type="KEGG" id="marq:MARGE09_P0370"/>
<sequence length="463" mass="52492">MSAEHKEGFLHKSYHVLFVIYAPIALVSIVISFLSKAYIPYVFSVAFLGAGLSFVLACLMWWKFLQHRSIITYEREAGLPYIIRHQFMLMYLPIVFSSMGVCGYYLYVKYVRILSEYQETAPQKITVVLPLKNVLGQPAEDRTQVGHAFGALYVHHPELASKYHFNVIDHQNNYSDNLLERVITSTNEGAPYVVCAYSEVCNQLVKKLDEVEEERLPKRPIVILTLASAMDLSLGKNSVYRFHPRNREDASVLAGYATRENMKTASFIATDDSFGRNAAKEFNEVWQSLGGVVMEGIYLDSVLSEDVASRKISEHFSTEQMPDAIFTSLYQPVTQALANLSQKSNLLLGVNYPHSLVLKLESEGGDMSRVIVSLPLYKLRSPELQNTGGLFTFLTLKKLMEVDQALEQDTELTFDDAWWKYGGPGYLTFERDGQDYRVMMRAAPFDQSLYSQPMEPANVKPQP</sequence>
<protein>
    <submittedName>
        <fullName evidence="2">Uncharacterized protein</fullName>
    </submittedName>
</protein>
<evidence type="ECO:0000313" key="3">
    <source>
        <dbReference type="Proteomes" id="UP001320119"/>
    </source>
</evidence>
<accession>A0AAN1WEM0</accession>
<feature type="transmembrane region" description="Helical" evidence="1">
    <location>
        <begin position="86"/>
        <end position="107"/>
    </location>
</feature>
<keyword evidence="1" id="KW-0812">Transmembrane</keyword>